<proteinExistence type="predicted"/>
<name>A0ABS2N486_9BACI</name>
<dbReference type="EMBL" id="JAFBDR010000023">
    <property type="protein sequence ID" value="MBM7572924.1"/>
    <property type="molecule type" value="Genomic_DNA"/>
</dbReference>
<evidence type="ECO:0000313" key="1">
    <source>
        <dbReference type="EMBL" id="MBM7572924.1"/>
    </source>
</evidence>
<comment type="caution">
    <text evidence="1">The sequence shown here is derived from an EMBL/GenBank/DDBJ whole genome shotgun (WGS) entry which is preliminary data.</text>
</comment>
<keyword evidence="2" id="KW-1185">Reference proteome</keyword>
<accession>A0ABS2N486</accession>
<dbReference type="Proteomes" id="UP001296943">
    <property type="component" value="Unassembled WGS sequence"/>
</dbReference>
<organism evidence="1 2">
    <name type="scientific">Aquibacillus albus</name>
    <dbReference type="NCBI Taxonomy" id="1168171"/>
    <lineage>
        <taxon>Bacteria</taxon>
        <taxon>Bacillati</taxon>
        <taxon>Bacillota</taxon>
        <taxon>Bacilli</taxon>
        <taxon>Bacillales</taxon>
        <taxon>Bacillaceae</taxon>
        <taxon>Aquibacillus</taxon>
    </lineage>
</organism>
<evidence type="ECO:0000313" key="2">
    <source>
        <dbReference type="Proteomes" id="UP001296943"/>
    </source>
</evidence>
<sequence>METKSSGTRRAHFFIDDEAWGYIKYAINYSDIVVLAWGEIVYKD</sequence>
<protein>
    <submittedName>
        <fullName evidence="1">Uncharacterized protein</fullName>
    </submittedName>
</protein>
<reference evidence="1 2" key="1">
    <citation type="submission" date="2021-01" db="EMBL/GenBank/DDBJ databases">
        <title>Genomic Encyclopedia of Type Strains, Phase IV (KMG-IV): sequencing the most valuable type-strain genomes for metagenomic binning, comparative biology and taxonomic classification.</title>
        <authorList>
            <person name="Goeker M."/>
        </authorList>
    </citation>
    <scope>NUCLEOTIDE SEQUENCE [LARGE SCALE GENOMIC DNA]</scope>
    <source>
        <strain evidence="1 2">DSM 23711</strain>
    </source>
</reference>
<gene>
    <name evidence="1" type="ORF">JOC48_003456</name>
</gene>